<feature type="region of interest" description="Disordered" evidence="1">
    <location>
        <begin position="155"/>
        <end position="178"/>
    </location>
</feature>
<sequence>MLVAIPEVPETSHPQPPITSSTTTTTTPPTTATPRHHPHHLLLNNNNNLHAAKPAGALHDGGDKGREVEGNGAVVGGEAGGGLLEKAVVGMGMEGVPDKMEMKPPVSATIPKSRNNRRTPPTPPAMSPSPPPALTTPAAARIDVHFAATATGRKEWGGAQHKLTNGVLENNPTKRTPQIEPNNIGITFEFATLPLPKETVVVVVVVVVVVRAAFQASRLWKPGCGRAVLLRCTLGRAGSVPIASPPHRPEGHAEIGELREGDALLPPPLWSLNPSQFALLTARTKNNPANTRAGAGLARMAAGTVVVAAGVAAAYPGTKGIRQSYIPILVWVAGMK</sequence>
<evidence type="ECO:0000313" key="3">
    <source>
        <dbReference type="Proteomes" id="UP001487740"/>
    </source>
</evidence>
<feature type="compositionally biased region" description="Basic and acidic residues" evidence="1">
    <location>
        <begin position="60"/>
        <end position="69"/>
    </location>
</feature>
<keyword evidence="3" id="KW-1185">Reference proteome</keyword>
<accession>A0AAW0UK13</accession>
<dbReference type="EMBL" id="JARAKH010000010">
    <property type="protein sequence ID" value="KAK8399984.1"/>
    <property type="molecule type" value="Genomic_DNA"/>
</dbReference>
<feature type="compositionally biased region" description="Polar residues" evidence="1">
    <location>
        <begin position="167"/>
        <end position="178"/>
    </location>
</feature>
<feature type="region of interest" description="Disordered" evidence="1">
    <location>
        <begin position="1"/>
        <end position="79"/>
    </location>
</feature>
<feature type="compositionally biased region" description="Low complexity" evidence="1">
    <location>
        <begin position="18"/>
        <end position="33"/>
    </location>
</feature>
<dbReference type="AlphaFoldDB" id="A0AAW0UK13"/>
<evidence type="ECO:0000313" key="2">
    <source>
        <dbReference type="EMBL" id="KAK8399984.1"/>
    </source>
</evidence>
<gene>
    <name evidence="2" type="ORF">O3P69_002987</name>
</gene>
<name>A0AAW0UK13_SCYPA</name>
<feature type="region of interest" description="Disordered" evidence="1">
    <location>
        <begin position="96"/>
        <end position="136"/>
    </location>
</feature>
<reference evidence="2 3" key="1">
    <citation type="submission" date="2023-03" db="EMBL/GenBank/DDBJ databases">
        <title>High-quality genome of Scylla paramamosain provides insights in environmental adaptation.</title>
        <authorList>
            <person name="Zhang L."/>
        </authorList>
    </citation>
    <scope>NUCLEOTIDE SEQUENCE [LARGE SCALE GENOMIC DNA]</scope>
    <source>
        <strain evidence="2">LZ_2023a</strain>
        <tissue evidence="2">Muscle</tissue>
    </source>
</reference>
<evidence type="ECO:0000256" key="1">
    <source>
        <dbReference type="SAM" id="MobiDB-lite"/>
    </source>
</evidence>
<dbReference type="Proteomes" id="UP001487740">
    <property type="component" value="Unassembled WGS sequence"/>
</dbReference>
<comment type="caution">
    <text evidence="2">The sequence shown here is derived from an EMBL/GenBank/DDBJ whole genome shotgun (WGS) entry which is preliminary data.</text>
</comment>
<proteinExistence type="predicted"/>
<organism evidence="2 3">
    <name type="scientific">Scylla paramamosain</name>
    <name type="common">Mud crab</name>
    <dbReference type="NCBI Taxonomy" id="85552"/>
    <lineage>
        <taxon>Eukaryota</taxon>
        <taxon>Metazoa</taxon>
        <taxon>Ecdysozoa</taxon>
        <taxon>Arthropoda</taxon>
        <taxon>Crustacea</taxon>
        <taxon>Multicrustacea</taxon>
        <taxon>Malacostraca</taxon>
        <taxon>Eumalacostraca</taxon>
        <taxon>Eucarida</taxon>
        <taxon>Decapoda</taxon>
        <taxon>Pleocyemata</taxon>
        <taxon>Brachyura</taxon>
        <taxon>Eubrachyura</taxon>
        <taxon>Portunoidea</taxon>
        <taxon>Portunidae</taxon>
        <taxon>Portuninae</taxon>
        <taxon>Scylla</taxon>
    </lineage>
</organism>
<feature type="compositionally biased region" description="Pro residues" evidence="1">
    <location>
        <begin position="120"/>
        <end position="134"/>
    </location>
</feature>
<protein>
    <submittedName>
        <fullName evidence="2">Uncharacterized protein</fullName>
    </submittedName>
</protein>